<evidence type="ECO:0000259" key="2">
    <source>
        <dbReference type="PROSITE" id="PS51724"/>
    </source>
</evidence>
<gene>
    <name evidence="3" type="ORF">METZ01_LOCUS47416</name>
</gene>
<evidence type="ECO:0000256" key="1">
    <source>
        <dbReference type="SAM" id="Phobius"/>
    </source>
</evidence>
<dbReference type="GO" id="GO:0042834">
    <property type="term" value="F:peptidoglycan binding"/>
    <property type="evidence" value="ECO:0007669"/>
    <property type="project" value="InterPro"/>
</dbReference>
<dbReference type="Gene3D" id="3.30.70.1070">
    <property type="entry name" value="Sporulation related repeat"/>
    <property type="match status" value="1"/>
</dbReference>
<dbReference type="SUPFAM" id="SSF110997">
    <property type="entry name" value="Sporulation related repeat"/>
    <property type="match status" value="1"/>
</dbReference>
<keyword evidence="1" id="KW-1133">Transmembrane helix</keyword>
<accession>A0A381RRN4</accession>
<dbReference type="PROSITE" id="PS51724">
    <property type="entry name" value="SPOR"/>
    <property type="match status" value="1"/>
</dbReference>
<dbReference type="AlphaFoldDB" id="A0A381RRN4"/>
<name>A0A381RRN4_9ZZZZ</name>
<dbReference type="InterPro" id="IPR007730">
    <property type="entry name" value="SPOR-like_dom"/>
</dbReference>
<feature type="transmembrane region" description="Helical" evidence="1">
    <location>
        <begin position="16"/>
        <end position="37"/>
    </location>
</feature>
<keyword evidence="1" id="KW-0812">Transmembrane</keyword>
<sequence>MSDDGFREIQLSGKQLVFLFMATTVVSVAIFLCGVLVGRGVGARQAPGSTPIADSIGRGGQVIGEELPDWTQPIDEANTEIADELYAEPSESSLEDERAATIGPSEPVFPLEPFTVQVAALTGRAGAEVIRDQLSDKGYPAYLLDPPPGVPGEMFRVRVGRYQDRADAEHVRRRLEQEEKFKPWITR</sequence>
<dbReference type="InterPro" id="IPR036680">
    <property type="entry name" value="SPOR-like_sf"/>
</dbReference>
<dbReference type="Pfam" id="PF05036">
    <property type="entry name" value="SPOR"/>
    <property type="match status" value="1"/>
</dbReference>
<keyword evidence="1" id="KW-0472">Membrane</keyword>
<evidence type="ECO:0000313" key="3">
    <source>
        <dbReference type="EMBL" id="SUZ94562.1"/>
    </source>
</evidence>
<dbReference type="EMBL" id="UINC01002246">
    <property type="protein sequence ID" value="SUZ94562.1"/>
    <property type="molecule type" value="Genomic_DNA"/>
</dbReference>
<organism evidence="3">
    <name type="scientific">marine metagenome</name>
    <dbReference type="NCBI Taxonomy" id="408172"/>
    <lineage>
        <taxon>unclassified sequences</taxon>
        <taxon>metagenomes</taxon>
        <taxon>ecological metagenomes</taxon>
    </lineage>
</organism>
<feature type="domain" description="SPOR" evidence="2">
    <location>
        <begin position="108"/>
        <end position="187"/>
    </location>
</feature>
<proteinExistence type="predicted"/>
<reference evidence="3" key="1">
    <citation type="submission" date="2018-05" db="EMBL/GenBank/DDBJ databases">
        <authorList>
            <person name="Lanie J.A."/>
            <person name="Ng W.-L."/>
            <person name="Kazmierczak K.M."/>
            <person name="Andrzejewski T.M."/>
            <person name="Davidsen T.M."/>
            <person name="Wayne K.J."/>
            <person name="Tettelin H."/>
            <person name="Glass J.I."/>
            <person name="Rusch D."/>
            <person name="Podicherti R."/>
            <person name="Tsui H.-C.T."/>
            <person name="Winkler M.E."/>
        </authorList>
    </citation>
    <scope>NUCLEOTIDE SEQUENCE</scope>
</reference>
<protein>
    <recommendedName>
        <fullName evidence="2">SPOR domain-containing protein</fullName>
    </recommendedName>
</protein>